<gene>
    <name evidence="3" type="ORF">D9611_006755</name>
</gene>
<keyword evidence="4" id="KW-1185">Reference proteome</keyword>
<evidence type="ECO:0000313" key="4">
    <source>
        <dbReference type="Proteomes" id="UP000541558"/>
    </source>
</evidence>
<feature type="region of interest" description="Disordered" evidence="1">
    <location>
        <begin position="55"/>
        <end position="81"/>
    </location>
</feature>
<comment type="caution">
    <text evidence="3">The sequence shown here is derived from an EMBL/GenBank/DDBJ whole genome shotgun (WGS) entry which is preliminary data.</text>
</comment>
<dbReference type="Gene3D" id="2.60.40.150">
    <property type="entry name" value="C2 domain"/>
    <property type="match status" value="1"/>
</dbReference>
<dbReference type="FunFam" id="1.10.150.20:FF:000004">
    <property type="entry name" value="U5 small nuclear ribonucleoprotein helicase"/>
    <property type="match status" value="1"/>
</dbReference>
<feature type="compositionally biased region" description="Basic and acidic residues" evidence="1">
    <location>
        <begin position="16"/>
        <end position="26"/>
    </location>
</feature>
<feature type="compositionally biased region" description="Polar residues" evidence="1">
    <location>
        <begin position="1"/>
        <end position="12"/>
    </location>
</feature>
<name>A0A8H5B1K1_9AGAR</name>
<proteinExistence type="predicted"/>
<reference evidence="3 4" key="1">
    <citation type="journal article" date="2020" name="ISME J.">
        <title>Uncovering the hidden diversity of litter-decomposition mechanisms in mushroom-forming fungi.</title>
        <authorList>
            <person name="Floudas D."/>
            <person name="Bentzer J."/>
            <person name="Ahren D."/>
            <person name="Johansson T."/>
            <person name="Persson P."/>
            <person name="Tunlid A."/>
        </authorList>
    </citation>
    <scope>NUCLEOTIDE SEQUENCE [LARGE SCALE GENOMIC DNA]</scope>
    <source>
        <strain evidence="3 4">CBS 175.51</strain>
    </source>
</reference>
<dbReference type="Gene3D" id="1.10.150.20">
    <property type="entry name" value="5' to 3' exonuclease, C-terminal subdomain"/>
    <property type="match status" value="1"/>
</dbReference>
<dbReference type="Proteomes" id="UP000541558">
    <property type="component" value="Unassembled WGS sequence"/>
</dbReference>
<dbReference type="InterPro" id="IPR035892">
    <property type="entry name" value="C2_domain_sf"/>
</dbReference>
<dbReference type="OrthoDB" id="3062570at2759"/>
<dbReference type="AlphaFoldDB" id="A0A8H5B1K1"/>
<dbReference type="InterPro" id="IPR004179">
    <property type="entry name" value="Sec63-dom"/>
</dbReference>
<feature type="domain" description="SEC63" evidence="2">
    <location>
        <begin position="82"/>
        <end position="226"/>
    </location>
</feature>
<protein>
    <recommendedName>
        <fullName evidence="2">SEC63 domain-containing protein</fullName>
    </recommendedName>
</protein>
<evidence type="ECO:0000313" key="3">
    <source>
        <dbReference type="EMBL" id="KAF5314062.1"/>
    </source>
</evidence>
<dbReference type="Pfam" id="PF02889">
    <property type="entry name" value="Sec63"/>
    <property type="match status" value="1"/>
</dbReference>
<sequence length="305" mass="34560">MLRVNLRNQRPTARSLPDHDRVRPTNESDDDATRIPLCEMRHDAERTNRMAATGHLPASSQGRADNVHGTMHAQGPNHPTSSFSDMVEKRMWGSMTPLRQFPKVPAEVIRKAEPEGKQFAWYRCFDLSPPEICELLGLPKDRRVHRLVHTFPKLHSNWRLVNETTIVPDFQWDPEIHGGDKSFHILVEDIDGEVILFHDIFVLRQRYAHDEQNVTITVCSSPFPPTTISLLSPTAGCTPSETRLPNSTKHIILPEDFPPPTPLLDLQPLPLTALQNKEFESISPTLLTLATTHIRAVSTQSIPRQ</sequence>
<accession>A0A8H5B1K1</accession>
<evidence type="ECO:0000256" key="1">
    <source>
        <dbReference type="SAM" id="MobiDB-lite"/>
    </source>
</evidence>
<dbReference type="EMBL" id="JAACJK010000222">
    <property type="protein sequence ID" value="KAF5314062.1"/>
    <property type="molecule type" value="Genomic_DNA"/>
</dbReference>
<organism evidence="3 4">
    <name type="scientific">Ephemerocybe angulata</name>
    <dbReference type="NCBI Taxonomy" id="980116"/>
    <lineage>
        <taxon>Eukaryota</taxon>
        <taxon>Fungi</taxon>
        <taxon>Dikarya</taxon>
        <taxon>Basidiomycota</taxon>
        <taxon>Agaricomycotina</taxon>
        <taxon>Agaricomycetes</taxon>
        <taxon>Agaricomycetidae</taxon>
        <taxon>Agaricales</taxon>
        <taxon>Agaricineae</taxon>
        <taxon>Psathyrellaceae</taxon>
        <taxon>Ephemerocybe</taxon>
    </lineage>
</organism>
<feature type="region of interest" description="Disordered" evidence="1">
    <location>
        <begin position="1"/>
        <end position="32"/>
    </location>
</feature>
<evidence type="ECO:0000259" key="2">
    <source>
        <dbReference type="Pfam" id="PF02889"/>
    </source>
</evidence>
<dbReference type="SUPFAM" id="SSF158702">
    <property type="entry name" value="Sec63 N-terminal domain-like"/>
    <property type="match status" value="1"/>
</dbReference>